<reference evidence="4" key="1">
    <citation type="submission" date="2019-03" db="EMBL/GenBank/DDBJ databases">
        <title>Long read genome sequence of the mycoparasitic Pythium oligandrum ATCC 38472 isolated from sugarbeet rhizosphere.</title>
        <authorList>
            <person name="Gaulin E."/>
        </authorList>
    </citation>
    <scope>NUCLEOTIDE SEQUENCE</scope>
    <source>
        <strain evidence="4">ATCC 38472_TT</strain>
    </source>
</reference>
<evidence type="ECO:0000256" key="2">
    <source>
        <dbReference type="ARBA" id="ARBA00023161"/>
    </source>
</evidence>
<evidence type="ECO:0000256" key="3">
    <source>
        <dbReference type="SAM" id="MobiDB-lite"/>
    </source>
</evidence>
<feature type="compositionally biased region" description="Low complexity" evidence="3">
    <location>
        <begin position="34"/>
        <end position="50"/>
    </location>
</feature>
<accession>A0A8K1FPD1</accession>
<evidence type="ECO:0008006" key="6">
    <source>
        <dbReference type="Google" id="ProtNLM"/>
    </source>
</evidence>
<dbReference type="OrthoDB" id="79514at2759"/>
<evidence type="ECO:0000313" key="5">
    <source>
        <dbReference type="Proteomes" id="UP000794436"/>
    </source>
</evidence>
<name>A0A8K1FPD1_PYTOL</name>
<dbReference type="InterPro" id="IPR027417">
    <property type="entry name" value="P-loop_NTPase"/>
</dbReference>
<comment type="caution">
    <text evidence="4">The sequence shown here is derived from an EMBL/GenBank/DDBJ whole genome shotgun (WGS) entry which is preliminary data.</text>
</comment>
<dbReference type="InterPro" id="IPR039177">
    <property type="entry name" value="SMG9"/>
</dbReference>
<feature type="compositionally biased region" description="Pro residues" evidence="3">
    <location>
        <begin position="156"/>
        <end position="175"/>
    </location>
</feature>
<comment type="similarity">
    <text evidence="1">Belongs to the SMG9 family.</text>
</comment>
<keyword evidence="2" id="KW-0866">Nonsense-mediated mRNA decay</keyword>
<evidence type="ECO:0000313" key="4">
    <source>
        <dbReference type="EMBL" id="TMW66797.1"/>
    </source>
</evidence>
<dbReference type="PANTHER" id="PTHR14270:SF0">
    <property type="entry name" value="NONSENSE-MEDIATED MRNA DECAY FACTOR SMG9"/>
    <property type="match status" value="1"/>
</dbReference>
<dbReference type="Proteomes" id="UP000794436">
    <property type="component" value="Unassembled WGS sequence"/>
</dbReference>
<feature type="region of interest" description="Disordered" evidence="3">
    <location>
        <begin position="1"/>
        <end position="175"/>
    </location>
</feature>
<feature type="compositionally biased region" description="Pro residues" evidence="3">
    <location>
        <begin position="78"/>
        <end position="88"/>
    </location>
</feature>
<dbReference type="Gene3D" id="3.40.50.300">
    <property type="entry name" value="P-loop containing nucleotide triphosphate hydrolases"/>
    <property type="match status" value="1"/>
</dbReference>
<gene>
    <name evidence="4" type="ORF">Poli38472_014109</name>
</gene>
<dbReference type="EMBL" id="SPLM01000007">
    <property type="protein sequence ID" value="TMW66797.1"/>
    <property type="molecule type" value="Genomic_DNA"/>
</dbReference>
<dbReference type="PANTHER" id="PTHR14270">
    <property type="entry name" value="NONSENSE-MEDIATED MRNA DECAY FACTOR SMG9"/>
    <property type="match status" value="1"/>
</dbReference>
<protein>
    <recommendedName>
        <fullName evidence="6">Protein SMG9</fullName>
    </recommendedName>
</protein>
<organism evidence="4 5">
    <name type="scientific">Pythium oligandrum</name>
    <name type="common">Mycoparasitic fungus</name>
    <dbReference type="NCBI Taxonomy" id="41045"/>
    <lineage>
        <taxon>Eukaryota</taxon>
        <taxon>Sar</taxon>
        <taxon>Stramenopiles</taxon>
        <taxon>Oomycota</taxon>
        <taxon>Peronosporomycetes</taxon>
        <taxon>Pythiales</taxon>
        <taxon>Pythiaceae</taxon>
        <taxon>Pythium</taxon>
    </lineage>
</organism>
<evidence type="ECO:0000256" key="1">
    <source>
        <dbReference type="ARBA" id="ARBA00007712"/>
    </source>
</evidence>
<keyword evidence="5" id="KW-1185">Reference proteome</keyword>
<sequence>MDREPTPLKQRQKRSGSAGPRRGGAAATNDGPTRAFRSSQPRQRSASAKALAPTGGNVPAPSAILAKPPMMILRAPAGSPPPTPPPAPTMLLHSDAPRAMPMPMHAAPSPLSSPPSSNLYQPRGPPMLRVNTSHAHDGPAHAAPSAPMMQRHPSPHGVPPQPLKRPSHPGHPTPSPVLLRAPAGLPPVVTRPASSVRVIHPNGQFAGDLLSRLGSCLDLTNFTVVGALGFQGTGKSTLLSVLATKGDPKPLASIQDLHTLRDRTKHPFFPTQPLEALLNARTETQGVDVFVACAPKQRANRGGLVLVDTPSLLGSSLCVDQVAKSEGSTGSRYGALTPEQHVELWSVQLAVLLFSVCHYVIVPQSAVVDVEMIAFLRKVYDKMQQMRLPNVSGAVKDRHTAKLLIVVNGAEIPIETDDEQLNVLEHVLPPEWLYRERRLPTAGSTTPSPLWAFPWVDKSDEPSKEARAWRVTALNWSRYMSTLPNSPSFSSGGVHTLTLKEWLSNTARVWDSVKKSGVLTAEYSTRDHH</sequence>
<dbReference type="GO" id="GO:0000184">
    <property type="term" value="P:nuclear-transcribed mRNA catabolic process, nonsense-mediated decay"/>
    <property type="evidence" value="ECO:0007669"/>
    <property type="project" value="UniProtKB-KW"/>
</dbReference>
<dbReference type="AlphaFoldDB" id="A0A8K1FPD1"/>
<proteinExistence type="inferred from homology"/>
<feature type="compositionally biased region" description="Low complexity" evidence="3">
    <location>
        <begin position="15"/>
        <end position="27"/>
    </location>
</feature>
<feature type="compositionally biased region" description="Low complexity" evidence="3">
    <location>
        <begin position="97"/>
        <end position="117"/>
    </location>
</feature>